<evidence type="ECO:0000313" key="7">
    <source>
        <dbReference type="Proteomes" id="UP001500213"/>
    </source>
</evidence>
<dbReference type="PANTHER" id="PTHR30204">
    <property type="entry name" value="REDOX-CYCLING DRUG-SENSING TRANSCRIPTIONAL ACTIVATOR SOXR"/>
    <property type="match status" value="1"/>
</dbReference>
<proteinExistence type="predicted"/>
<evidence type="ECO:0000256" key="4">
    <source>
        <dbReference type="ARBA" id="ARBA00023163"/>
    </source>
</evidence>
<dbReference type="Pfam" id="PF13411">
    <property type="entry name" value="MerR_1"/>
    <property type="match status" value="1"/>
</dbReference>
<dbReference type="InterPro" id="IPR000551">
    <property type="entry name" value="MerR-type_HTH_dom"/>
</dbReference>
<evidence type="ECO:0000313" key="6">
    <source>
        <dbReference type="EMBL" id="GAA4184964.1"/>
    </source>
</evidence>
<evidence type="ECO:0000256" key="3">
    <source>
        <dbReference type="ARBA" id="ARBA00023125"/>
    </source>
</evidence>
<dbReference type="EMBL" id="BAABBX010000004">
    <property type="protein sequence ID" value="GAA4184964.1"/>
    <property type="molecule type" value="Genomic_DNA"/>
</dbReference>
<protein>
    <recommendedName>
        <fullName evidence="5">HTH merR-type domain-containing protein</fullName>
    </recommendedName>
</protein>
<dbReference type="InterPro" id="IPR009061">
    <property type="entry name" value="DNA-bd_dom_put_sf"/>
</dbReference>
<dbReference type="CDD" id="cd01282">
    <property type="entry name" value="HTH_MerR-like_sg3"/>
    <property type="match status" value="1"/>
</dbReference>
<keyword evidence="2" id="KW-0805">Transcription regulation</keyword>
<dbReference type="Proteomes" id="UP001500213">
    <property type="component" value="Unassembled WGS sequence"/>
</dbReference>
<dbReference type="Gene3D" id="1.10.1660.10">
    <property type="match status" value="1"/>
</dbReference>
<evidence type="ECO:0000256" key="1">
    <source>
        <dbReference type="ARBA" id="ARBA00022491"/>
    </source>
</evidence>
<evidence type="ECO:0000259" key="5">
    <source>
        <dbReference type="PROSITE" id="PS50937"/>
    </source>
</evidence>
<dbReference type="InterPro" id="IPR047057">
    <property type="entry name" value="MerR_fam"/>
</dbReference>
<comment type="caution">
    <text evidence="6">The sequence shown here is derived from an EMBL/GenBank/DDBJ whole genome shotgun (WGS) entry which is preliminary data.</text>
</comment>
<keyword evidence="3" id="KW-0238">DNA-binding</keyword>
<dbReference type="PANTHER" id="PTHR30204:SF69">
    <property type="entry name" value="MERR-FAMILY TRANSCRIPTIONAL REGULATOR"/>
    <property type="match status" value="1"/>
</dbReference>
<keyword evidence="4" id="KW-0804">Transcription</keyword>
<dbReference type="PRINTS" id="PR00040">
    <property type="entry name" value="HTHMERR"/>
</dbReference>
<organism evidence="6 7">
    <name type="scientific">Gryllotalpicola kribbensis</name>
    <dbReference type="NCBI Taxonomy" id="993084"/>
    <lineage>
        <taxon>Bacteria</taxon>
        <taxon>Bacillati</taxon>
        <taxon>Actinomycetota</taxon>
        <taxon>Actinomycetes</taxon>
        <taxon>Micrococcales</taxon>
        <taxon>Microbacteriaceae</taxon>
        <taxon>Gryllotalpicola</taxon>
    </lineage>
</organism>
<feature type="domain" description="HTH merR-type" evidence="5">
    <location>
        <begin position="35"/>
        <end position="103"/>
    </location>
</feature>
<keyword evidence="1" id="KW-0678">Repressor</keyword>
<sequence length="160" mass="17350">MMKTFIPFLSLRRPRGRGTTVNSDINVKVKSVGERMRIGELSERTGASARSIRYYEQLGLLTSARLGNGYREFDDSAVATVDTIKALIDLGFPTELIQRVLPCTGDAGPAGQDCGVLMRRVAEIRDEMDAKAARLIETRDALTGFLARAETGASVQLGAA</sequence>
<name>A0ABP8AJE4_9MICO</name>
<reference evidence="7" key="1">
    <citation type="journal article" date="2019" name="Int. J. Syst. Evol. Microbiol.">
        <title>The Global Catalogue of Microorganisms (GCM) 10K type strain sequencing project: providing services to taxonomists for standard genome sequencing and annotation.</title>
        <authorList>
            <consortium name="The Broad Institute Genomics Platform"/>
            <consortium name="The Broad Institute Genome Sequencing Center for Infectious Disease"/>
            <person name="Wu L."/>
            <person name="Ma J."/>
        </authorList>
    </citation>
    <scope>NUCLEOTIDE SEQUENCE [LARGE SCALE GENOMIC DNA]</scope>
    <source>
        <strain evidence="7">JCM 17593</strain>
    </source>
</reference>
<keyword evidence="7" id="KW-1185">Reference proteome</keyword>
<evidence type="ECO:0000256" key="2">
    <source>
        <dbReference type="ARBA" id="ARBA00023015"/>
    </source>
</evidence>
<accession>A0ABP8AJE4</accession>
<dbReference type="SMART" id="SM00422">
    <property type="entry name" value="HTH_MERR"/>
    <property type="match status" value="1"/>
</dbReference>
<gene>
    <name evidence="6" type="ORF">GCM10022288_06370</name>
</gene>
<dbReference type="PROSITE" id="PS50937">
    <property type="entry name" value="HTH_MERR_2"/>
    <property type="match status" value="1"/>
</dbReference>
<dbReference type="SUPFAM" id="SSF46955">
    <property type="entry name" value="Putative DNA-binding domain"/>
    <property type="match status" value="1"/>
</dbReference>